<dbReference type="PRINTS" id="PR01955">
    <property type="entry name" value="LANCFRANKIA"/>
</dbReference>
<proteinExistence type="predicted"/>
<dbReference type="InterPro" id="IPR007822">
    <property type="entry name" value="LANC-like"/>
</dbReference>
<dbReference type="Proteomes" id="UP001596241">
    <property type="component" value="Unassembled WGS sequence"/>
</dbReference>
<sequence length="430" mass="44389">MTPTGLTGHGAPDLVALRSRATEVTGEVAARLADPRKVADTADFWIPLALNDGHSGMALLFGELARKDPAHRPTVHAHLAACAAALPGRPGAGLYHEVPALTFAAHTARRVPDDYAGLLARLDPAVDAAVRALLEQDRARLAERRAGLPFSVYDATAGLAGLTRLLLARRPADDATLTAAVAHLLRLLTPLPRDGASVPGWWTPLGSHGRADENLPDGHLNFGVAHGITGVLSALVTAHRAQVPVPGIDDGIRNIAELLMARRTADGRWPALIPLADFTAGRTPHPGRSAWCYGTPGVAAVLHRAGEALERPDWRRAAVDAALLDLAEPSGVGDAGICHGWAGLLHLTTVLGHASGDSRFAALQDRFAARTLDAYDPGRPFGFGQDPAAGAGGANSAGLLTGAAGIALALHAYAAGAPPAGGWDAALLLS</sequence>
<reference evidence="2" key="1">
    <citation type="journal article" date="2019" name="Int. J. Syst. Evol. Microbiol.">
        <title>The Global Catalogue of Microorganisms (GCM) 10K type strain sequencing project: providing services to taxonomists for standard genome sequencing and annotation.</title>
        <authorList>
            <consortium name="The Broad Institute Genomics Platform"/>
            <consortium name="The Broad Institute Genome Sequencing Center for Infectious Disease"/>
            <person name="Wu L."/>
            <person name="Ma J."/>
        </authorList>
    </citation>
    <scope>NUCLEOTIDE SEQUENCE [LARGE SCALE GENOMIC DNA]</scope>
    <source>
        <strain evidence="2">CGMCC 1.15809</strain>
    </source>
</reference>
<dbReference type="PRINTS" id="PR01950">
    <property type="entry name" value="LANCSUPER"/>
</dbReference>
<comment type="caution">
    <text evidence="1">The sequence shown here is derived from an EMBL/GenBank/DDBJ whole genome shotgun (WGS) entry which is preliminary data.</text>
</comment>
<protein>
    <submittedName>
        <fullName evidence="1">Lanthionine synthetase C family protein</fullName>
    </submittedName>
</protein>
<dbReference type="EMBL" id="JBHSPW010000002">
    <property type="protein sequence ID" value="MFC5892183.1"/>
    <property type="molecule type" value="Genomic_DNA"/>
</dbReference>
<dbReference type="SMART" id="SM01260">
    <property type="entry name" value="LANC_like"/>
    <property type="match status" value="1"/>
</dbReference>
<accession>A0ABW1FFB3</accession>
<evidence type="ECO:0000313" key="2">
    <source>
        <dbReference type="Proteomes" id="UP001596241"/>
    </source>
</evidence>
<organism evidence="1 2">
    <name type="scientific">Streptomyces ramulosus</name>
    <dbReference type="NCBI Taxonomy" id="47762"/>
    <lineage>
        <taxon>Bacteria</taxon>
        <taxon>Bacillati</taxon>
        <taxon>Actinomycetota</taxon>
        <taxon>Actinomycetes</taxon>
        <taxon>Kitasatosporales</taxon>
        <taxon>Streptomycetaceae</taxon>
        <taxon>Streptomyces</taxon>
    </lineage>
</organism>
<gene>
    <name evidence="1" type="ORF">ACFP3M_05060</name>
</gene>
<dbReference type="Pfam" id="PF05147">
    <property type="entry name" value="LANC_like"/>
    <property type="match status" value="1"/>
</dbReference>
<dbReference type="InterPro" id="IPR033889">
    <property type="entry name" value="LanC"/>
</dbReference>
<name>A0ABW1FFB3_9ACTN</name>
<dbReference type="RefSeq" id="WP_345087293.1">
    <property type="nucleotide sequence ID" value="NZ_BAAAWG010000013.1"/>
</dbReference>
<evidence type="ECO:0000313" key="1">
    <source>
        <dbReference type="EMBL" id="MFC5892183.1"/>
    </source>
</evidence>
<dbReference type="SUPFAM" id="SSF158745">
    <property type="entry name" value="LanC-like"/>
    <property type="match status" value="1"/>
</dbReference>
<dbReference type="CDD" id="cd04793">
    <property type="entry name" value="LanC"/>
    <property type="match status" value="1"/>
</dbReference>
<keyword evidence="2" id="KW-1185">Reference proteome</keyword>
<dbReference type="Gene3D" id="1.50.10.20">
    <property type="match status" value="1"/>
</dbReference>